<dbReference type="GO" id="GO:0005829">
    <property type="term" value="C:cytosol"/>
    <property type="evidence" value="ECO:0007669"/>
    <property type="project" value="TreeGrafter"/>
</dbReference>
<dbReference type="RefSeq" id="WP_166400999.1">
    <property type="nucleotide sequence ID" value="NZ_JAANAS010000105.1"/>
</dbReference>
<dbReference type="EMBL" id="JAANAS010000105">
    <property type="protein sequence ID" value="NGZ90766.1"/>
    <property type="molecule type" value="Genomic_DNA"/>
</dbReference>
<dbReference type="AlphaFoldDB" id="A0A967AHV5"/>
<comment type="similarity">
    <text evidence="1">Belongs to the Skp family.</text>
</comment>
<dbReference type="SMART" id="SM00935">
    <property type="entry name" value="OmpH"/>
    <property type="match status" value="1"/>
</dbReference>
<evidence type="ECO:0000256" key="3">
    <source>
        <dbReference type="SAM" id="Coils"/>
    </source>
</evidence>
<dbReference type="SUPFAM" id="SSF111384">
    <property type="entry name" value="OmpH-like"/>
    <property type="match status" value="1"/>
</dbReference>
<sequence>MVKKIQLLSFIFILGFTFTSCVENEKTAYVDNQELIRGYHKMKKAKKEFENRNKELTRELDRDAKDFQKQYEFFQKAFDKLPAKERESKANELSELQERLLNERQEKTSALQDESDEVIAEIIKEVRNKVAKYGETNNYTYIFGSNESANIIYAKRGKDITLEVLEAINP</sequence>
<reference evidence="4" key="1">
    <citation type="submission" date="2020-03" db="EMBL/GenBank/DDBJ databases">
        <title>Psychroflexus Maritimus sp. nov., isolate from marine sediment.</title>
        <authorList>
            <person name="Zhong Y.-L."/>
        </authorList>
    </citation>
    <scope>NUCLEOTIDE SEQUENCE</scope>
    <source>
        <strain evidence="4">C1</strain>
    </source>
</reference>
<dbReference type="GO" id="GO:0050821">
    <property type="term" value="P:protein stabilization"/>
    <property type="evidence" value="ECO:0007669"/>
    <property type="project" value="TreeGrafter"/>
</dbReference>
<evidence type="ECO:0000256" key="2">
    <source>
        <dbReference type="ARBA" id="ARBA00022729"/>
    </source>
</evidence>
<feature type="coiled-coil region" evidence="3">
    <location>
        <begin position="39"/>
        <end position="117"/>
    </location>
</feature>
<evidence type="ECO:0000256" key="1">
    <source>
        <dbReference type="ARBA" id="ARBA00009091"/>
    </source>
</evidence>
<dbReference type="InterPro" id="IPR024930">
    <property type="entry name" value="Skp_dom_sf"/>
</dbReference>
<comment type="caution">
    <text evidence="4">The sequence shown here is derived from an EMBL/GenBank/DDBJ whole genome shotgun (WGS) entry which is preliminary data.</text>
</comment>
<dbReference type="PANTHER" id="PTHR35089">
    <property type="entry name" value="CHAPERONE PROTEIN SKP"/>
    <property type="match status" value="1"/>
</dbReference>
<gene>
    <name evidence="4" type="ORF">G7034_10950</name>
</gene>
<proteinExistence type="inferred from homology"/>
<dbReference type="Proteomes" id="UP000643701">
    <property type="component" value="Unassembled WGS sequence"/>
</dbReference>
<keyword evidence="3" id="KW-0175">Coiled coil</keyword>
<protein>
    <submittedName>
        <fullName evidence="4">OmpH family outer membrane protein</fullName>
    </submittedName>
</protein>
<evidence type="ECO:0000313" key="4">
    <source>
        <dbReference type="EMBL" id="NGZ90766.1"/>
    </source>
</evidence>
<organism evidence="4 5">
    <name type="scientific">Psychroflexus maritimus</name>
    <dbReference type="NCBI Taxonomy" id="2714865"/>
    <lineage>
        <taxon>Bacteria</taxon>
        <taxon>Pseudomonadati</taxon>
        <taxon>Bacteroidota</taxon>
        <taxon>Flavobacteriia</taxon>
        <taxon>Flavobacteriales</taxon>
        <taxon>Flavobacteriaceae</taxon>
        <taxon>Psychroflexus</taxon>
    </lineage>
</organism>
<dbReference type="GO" id="GO:0051082">
    <property type="term" value="F:unfolded protein binding"/>
    <property type="evidence" value="ECO:0007669"/>
    <property type="project" value="InterPro"/>
</dbReference>
<dbReference type="Pfam" id="PF03938">
    <property type="entry name" value="OmpH"/>
    <property type="match status" value="1"/>
</dbReference>
<evidence type="ECO:0000313" key="5">
    <source>
        <dbReference type="Proteomes" id="UP000643701"/>
    </source>
</evidence>
<dbReference type="PANTHER" id="PTHR35089:SF1">
    <property type="entry name" value="CHAPERONE PROTEIN SKP"/>
    <property type="match status" value="1"/>
</dbReference>
<dbReference type="InterPro" id="IPR005632">
    <property type="entry name" value="Chaperone_Skp"/>
</dbReference>
<keyword evidence="5" id="KW-1185">Reference proteome</keyword>
<dbReference type="PROSITE" id="PS51257">
    <property type="entry name" value="PROKAR_LIPOPROTEIN"/>
    <property type="match status" value="1"/>
</dbReference>
<keyword evidence="2" id="KW-0732">Signal</keyword>
<name>A0A967AHV5_9FLAO</name>
<accession>A0A967AHV5</accession>
<dbReference type="Gene3D" id="3.30.910.20">
    <property type="entry name" value="Skp domain"/>
    <property type="match status" value="1"/>
</dbReference>